<accession>A0A644WYP6</accession>
<name>A0A644WYP6_9ZZZZ</name>
<gene>
    <name evidence="1" type="ORF">SDC9_55351</name>
</gene>
<dbReference type="AlphaFoldDB" id="A0A644WYP6"/>
<protein>
    <submittedName>
        <fullName evidence="1">Uncharacterized protein</fullName>
    </submittedName>
</protein>
<reference evidence="1" key="1">
    <citation type="submission" date="2019-08" db="EMBL/GenBank/DDBJ databases">
        <authorList>
            <person name="Kucharzyk K."/>
            <person name="Murdoch R.W."/>
            <person name="Higgins S."/>
            <person name="Loffler F."/>
        </authorList>
    </citation>
    <scope>NUCLEOTIDE SEQUENCE</scope>
</reference>
<dbReference type="EMBL" id="VSSQ01001521">
    <property type="protein sequence ID" value="MPM09035.1"/>
    <property type="molecule type" value="Genomic_DNA"/>
</dbReference>
<proteinExistence type="predicted"/>
<sequence>MNVKEETYKLLAQRLLTYFDSKKFVDWAMILLQNGYESDSLIILAGLDSDTTEVREKYFWQSISELQLDINATDFELIENYAIYIAKSVIDNQLNPLSGLTVMQDIVRESDYSKRFIQFFELDEDIDYLKYDNRTIFNPGLTLENKESFIKKEFELFLEAERLKITDETRELSYCQKCKTIAKPKLKNKFRLQKPHNIQIWVCSKCGSDKLDHFSTQIGKEIILKEIKNATQHHV</sequence>
<comment type="caution">
    <text evidence="1">The sequence shown here is derived from an EMBL/GenBank/DDBJ whole genome shotgun (WGS) entry which is preliminary data.</text>
</comment>
<evidence type="ECO:0000313" key="1">
    <source>
        <dbReference type="EMBL" id="MPM09035.1"/>
    </source>
</evidence>
<organism evidence="1">
    <name type="scientific">bioreactor metagenome</name>
    <dbReference type="NCBI Taxonomy" id="1076179"/>
    <lineage>
        <taxon>unclassified sequences</taxon>
        <taxon>metagenomes</taxon>
        <taxon>ecological metagenomes</taxon>
    </lineage>
</organism>